<protein>
    <recommendedName>
        <fullName evidence="4 13">Tetraacyldisaccharide 4'-kinase</fullName>
        <ecNumber evidence="3 13">2.7.1.130</ecNumber>
    </recommendedName>
    <alternativeName>
        <fullName evidence="12 13">Lipid A 4'-kinase</fullName>
    </alternativeName>
</protein>
<evidence type="ECO:0000256" key="10">
    <source>
        <dbReference type="ARBA" id="ARBA00022840"/>
    </source>
</evidence>
<name>A0ABW3T1B4_9CAUL</name>
<evidence type="ECO:0000256" key="4">
    <source>
        <dbReference type="ARBA" id="ARBA00016436"/>
    </source>
</evidence>
<evidence type="ECO:0000256" key="11">
    <source>
        <dbReference type="ARBA" id="ARBA00023098"/>
    </source>
</evidence>
<dbReference type="NCBIfam" id="TIGR00682">
    <property type="entry name" value="lpxK"/>
    <property type="match status" value="1"/>
</dbReference>
<keyword evidence="9 13" id="KW-0418">Kinase</keyword>
<dbReference type="InterPro" id="IPR027417">
    <property type="entry name" value="P-loop_NTPase"/>
</dbReference>
<dbReference type="EMBL" id="JBHTLQ010000015">
    <property type="protein sequence ID" value="MFD1190656.1"/>
    <property type="molecule type" value="Genomic_DNA"/>
</dbReference>
<comment type="function">
    <text evidence="1 13">Transfers the gamma-phosphate of ATP to the 4'-position of a tetraacyldisaccharide 1-phosphate intermediate (termed DS-1-P) to form tetraacyldisaccharide 1,4'-bis-phosphate (lipid IVA).</text>
</comment>
<keyword evidence="8 13" id="KW-0547">Nucleotide-binding</keyword>
<accession>A0ABW3T1B4</accession>
<dbReference type="Pfam" id="PF02606">
    <property type="entry name" value="LpxK"/>
    <property type="match status" value="1"/>
</dbReference>
<keyword evidence="7 13" id="KW-0808">Transferase</keyword>
<dbReference type="SUPFAM" id="SSF52540">
    <property type="entry name" value="P-loop containing nucleoside triphosphate hydrolases"/>
    <property type="match status" value="1"/>
</dbReference>
<evidence type="ECO:0000256" key="13">
    <source>
        <dbReference type="HAMAP-Rule" id="MF_00409"/>
    </source>
</evidence>
<dbReference type="GO" id="GO:0009029">
    <property type="term" value="F:lipid-A 4'-kinase activity"/>
    <property type="evidence" value="ECO:0007669"/>
    <property type="project" value="UniProtKB-EC"/>
</dbReference>
<dbReference type="HAMAP" id="MF_00409">
    <property type="entry name" value="LpxK"/>
    <property type="match status" value="1"/>
</dbReference>
<comment type="pathway">
    <text evidence="2 13">Glycolipid biosynthesis; lipid IV(A) biosynthesis; lipid IV(A) from (3R)-3-hydroxytetradecanoyl-[acyl-carrier-protein] and UDP-N-acetyl-alpha-D-glucosamine: step 6/6.</text>
</comment>
<keyword evidence="11 13" id="KW-0443">Lipid metabolism</keyword>
<sequence length="336" mass="35872">MKLPTPRWWYVRENVPAPVTRALLKPLSWIWAWATARRIAKAVPVDPGVPVICVGNLTAGGVGKTPVVRELLRRLRAWGIEAQGLSRGYGGTLPGPLLVHPESYSAAEVGDEPLMMAADAPIWIARDRAAGAKAAAGHGAQVLVMDDGHQNPSLKKALSLVVVDGETRNGEWPLGDGSVFPAGPLREPLKVGLARADAVVLMMPDDLETPDPDLLAVFTGKPVLVARVKPAAAPPSGPQMGFAGIGKPWKVERALKAAGCDLKDFAGFPDHAAYDERTLKILAAQAEAHDAGLVTTEKDWARLPPAWRDRVTAWPVRCVFEDEAALDALLAPLLKA</sequence>
<organism evidence="14 15">
    <name type="scientific">Phenylobacterium conjunctum</name>
    <dbReference type="NCBI Taxonomy" id="1298959"/>
    <lineage>
        <taxon>Bacteria</taxon>
        <taxon>Pseudomonadati</taxon>
        <taxon>Pseudomonadota</taxon>
        <taxon>Alphaproteobacteria</taxon>
        <taxon>Caulobacterales</taxon>
        <taxon>Caulobacteraceae</taxon>
        <taxon>Phenylobacterium</taxon>
    </lineage>
</organism>
<reference evidence="15" key="1">
    <citation type="journal article" date="2019" name="Int. J. Syst. Evol. Microbiol.">
        <title>The Global Catalogue of Microorganisms (GCM) 10K type strain sequencing project: providing services to taxonomists for standard genome sequencing and annotation.</title>
        <authorList>
            <consortium name="The Broad Institute Genomics Platform"/>
            <consortium name="The Broad Institute Genome Sequencing Center for Infectious Disease"/>
            <person name="Wu L."/>
            <person name="Ma J."/>
        </authorList>
    </citation>
    <scope>NUCLEOTIDE SEQUENCE [LARGE SCALE GENOMIC DNA]</scope>
    <source>
        <strain evidence="15">CCUG 55074</strain>
    </source>
</reference>
<proteinExistence type="inferred from homology"/>
<dbReference type="PANTHER" id="PTHR42724:SF1">
    <property type="entry name" value="TETRAACYLDISACCHARIDE 4'-KINASE, MITOCHONDRIAL-RELATED"/>
    <property type="match status" value="1"/>
</dbReference>
<evidence type="ECO:0000256" key="5">
    <source>
        <dbReference type="ARBA" id="ARBA00022516"/>
    </source>
</evidence>
<keyword evidence="10 13" id="KW-0067">ATP-binding</keyword>
<dbReference type="EC" id="2.7.1.130" evidence="3 13"/>
<comment type="caution">
    <text evidence="14">The sequence shown here is derived from an EMBL/GenBank/DDBJ whole genome shotgun (WGS) entry which is preliminary data.</text>
</comment>
<evidence type="ECO:0000256" key="7">
    <source>
        <dbReference type="ARBA" id="ARBA00022679"/>
    </source>
</evidence>
<evidence type="ECO:0000313" key="14">
    <source>
        <dbReference type="EMBL" id="MFD1190656.1"/>
    </source>
</evidence>
<keyword evidence="15" id="KW-1185">Reference proteome</keyword>
<evidence type="ECO:0000256" key="8">
    <source>
        <dbReference type="ARBA" id="ARBA00022741"/>
    </source>
</evidence>
<evidence type="ECO:0000256" key="2">
    <source>
        <dbReference type="ARBA" id="ARBA00004870"/>
    </source>
</evidence>
<dbReference type="Proteomes" id="UP001597216">
    <property type="component" value="Unassembled WGS sequence"/>
</dbReference>
<dbReference type="PANTHER" id="PTHR42724">
    <property type="entry name" value="TETRAACYLDISACCHARIDE 4'-KINASE"/>
    <property type="match status" value="1"/>
</dbReference>
<comment type="catalytic activity">
    <reaction evidence="13">
        <text>a lipid A disaccharide + ATP = a lipid IVA + ADP + H(+)</text>
        <dbReference type="Rhea" id="RHEA:67840"/>
        <dbReference type="ChEBI" id="CHEBI:15378"/>
        <dbReference type="ChEBI" id="CHEBI:30616"/>
        <dbReference type="ChEBI" id="CHEBI:176343"/>
        <dbReference type="ChEBI" id="CHEBI:176425"/>
        <dbReference type="ChEBI" id="CHEBI:456216"/>
        <dbReference type="EC" id="2.7.1.130"/>
    </reaction>
</comment>
<evidence type="ECO:0000256" key="12">
    <source>
        <dbReference type="ARBA" id="ARBA00029757"/>
    </source>
</evidence>
<dbReference type="RefSeq" id="WP_377353296.1">
    <property type="nucleotide sequence ID" value="NZ_JBHTLQ010000015.1"/>
</dbReference>
<keyword evidence="6 13" id="KW-0441">Lipid A biosynthesis</keyword>
<evidence type="ECO:0000256" key="3">
    <source>
        <dbReference type="ARBA" id="ARBA00012071"/>
    </source>
</evidence>
<gene>
    <name evidence="13 14" type="primary">lpxK</name>
    <name evidence="14" type="ORF">ACFQ27_08710</name>
</gene>
<dbReference type="InterPro" id="IPR003758">
    <property type="entry name" value="LpxK"/>
</dbReference>
<evidence type="ECO:0000313" key="15">
    <source>
        <dbReference type="Proteomes" id="UP001597216"/>
    </source>
</evidence>
<keyword evidence="5 13" id="KW-0444">Lipid biosynthesis</keyword>
<evidence type="ECO:0000256" key="6">
    <source>
        <dbReference type="ARBA" id="ARBA00022556"/>
    </source>
</evidence>
<evidence type="ECO:0000256" key="9">
    <source>
        <dbReference type="ARBA" id="ARBA00022777"/>
    </source>
</evidence>
<evidence type="ECO:0000256" key="1">
    <source>
        <dbReference type="ARBA" id="ARBA00002274"/>
    </source>
</evidence>
<comment type="similarity">
    <text evidence="13">Belongs to the LpxK family.</text>
</comment>
<feature type="binding site" evidence="13">
    <location>
        <begin position="58"/>
        <end position="65"/>
    </location>
    <ligand>
        <name>ATP</name>
        <dbReference type="ChEBI" id="CHEBI:30616"/>
    </ligand>
</feature>